<keyword evidence="2" id="KW-1185">Reference proteome</keyword>
<dbReference type="PANTHER" id="PTHR37421">
    <property type="entry name" value="UPF0260 PROTEIN YCGN"/>
    <property type="match status" value="1"/>
</dbReference>
<evidence type="ECO:0000313" key="2">
    <source>
        <dbReference type="Proteomes" id="UP000002534"/>
    </source>
</evidence>
<protein>
    <recommendedName>
        <fullName evidence="3">YcgN family cysteine cluster protein</fullName>
    </recommendedName>
</protein>
<reference evidence="2" key="1">
    <citation type="submission" date="2005-10" db="EMBL/GenBank/DDBJ databases">
        <title>Complete sequence of Pelobacter carbinolicus DSM 2380.</title>
        <authorList>
            <person name="Copeland A."/>
            <person name="Lucas S."/>
            <person name="Lapidus A."/>
            <person name="Barry K."/>
            <person name="Detter J.C."/>
            <person name="Glavina T."/>
            <person name="Hammon N."/>
            <person name="Israni S."/>
            <person name="Pitluck S."/>
            <person name="Chertkov O."/>
            <person name="Schmutz J."/>
            <person name="Larimer F."/>
            <person name="Land M."/>
            <person name="Kyrpides N."/>
            <person name="Ivanova N."/>
            <person name="Richardson P."/>
        </authorList>
    </citation>
    <scope>NUCLEOTIDE SEQUENCE [LARGE SCALE GENOMIC DNA]</scope>
    <source>
        <strain evidence="2">DSM 2380 / NBRC 103641 / GraBd1</strain>
    </source>
</reference>
<dbReference type="EMBL" id="CP000142">
    <property type="protein sequence ID" value="ABA89094.1"/>
    <property type="molecule type" value="Genomic_DNA"/>
</dbReference>
<organism evidence="1 2">
    <name type="scientific">Syntrophotalea carbinolica (strain DSM 2380 / NBRC 103641 / GraBd1)</name>
    <name type="common">Pelobacter carbinolicus</name>
    <dbReference type="NCBI Taxonomy" id="338963"/>
    <lineage>
        <taxon>Bacteria</taxon>
        <taxon>Pseudomonadati</taxon>
        <taxon>Thermodesulfobacteriota</taxon>
        <taxon>Desulfuromonadia</taxon>
        <taxon>Desulfuromonadales</taxon>
        <taxon>Syntrophotaleaceae</taxon>
        <taxon>Syntrophotalea</taxon>
    </lineage>
</organism>
<evidence type="ECO:0000313" key="1">
    <source>
        <dbReference type="EMBL" id="ABA89094.1"/>
    </source>
</evidence>
<proteinExistence type="predicted"/>
<dbReference type="Pfam" id="PF03692">
    <property type="entry name" value="CxxCxxCC"/>
    <property type="match status" value="1"/>
</dbReference>
<dbReference type="InterPro" id="IPR008228">
    <property type="entry name" value="UCP006173"/>
</dbReference>
<accession>Q3A3G3</accession>
<sequence>MPAAIRNVPDKSAEMQEWEDICRQCGACCFEKLPDKHGRLYTSNIACRFLDVATRKCKVYHKRFDVGEGCVKLTPEVVREADWLPEDCAYVQHMRREKEK</sequence>
<gene>
    <name evidence="1" type="ordered locus">Pcar_1853</name>
</gene>
<dbReference type="AlphaFoldDB" id="Q3A3G3"/>
<dbReference type="InterPro" id="IPR005358">
    <property type="entry name" value="Puta_zinc/iron-chelating_dom"/>
</dbReference>
<dbReference type="OrthoDB" id="9786855at2"/>
<dbReference type="RefSeq" id="WP_011341596.1">
    <property type="nucleotide sequence ID" value="NC_007498.2"/>
</dbReference>
<evidence type="ECO:0008006" key="3">
    <source>
        <dbReference type="Google" id="ProtNLM"/>
    </source>
</evidence>
<dbReference type="NCBIfam" id="NF003504">
    <property type="entry name" value="PRK05170.2-2"/>
    <property type="match status" value="1"/>
</dbReference>
<dbReference type="KEGG" id="pca:Pcar_1853"/>
<dbReference type="PANTHER" id="PTHR37421:SF1">
    <property type="entry name" value="UPF0260 PROTEIN YCGN"/>
    <property type="match status" value="1"/>
</dbReference>
<dbReference type="STRING" id="338963.Pcar_1853"/>
<dbReference type="eggNOG" id="COG2983">
    <property type="taxonomic scope" value="Bacteria"/>
</dbReference>
<reference evidence="1 2" key="2">
    <citation type="journal article" date="2012" name="BMC Genomics">
        <title>The genome of Pelobacter carbinolicus reveals surprising metabolic capabilities and physiological features.</title>
        <authorList>
            <person name="Aklujkar M."/>
            <person name="Haveman S.A."/>
            <person name="Didonato R.Jr."/>
            <person name="Chertkov O."/>
            <person name="Han C.S."/>
            <person name="Land M.L."/>
            <person name="Brown P."/>
            <person name="Lovley D.R."/>
        </authorList>
    </citation>
    <scope>NUCLEOTIDE SEQUENCE [LARGE SCALE GENOMIC DNA]</scope>
    <source>
        <strain evidence="2">DSM 2380 / NBRC 103641 / GraBd1</strain>
    </source>
</reference>
<dbReference type="Proteomes" id="UP000002534">
    <property type="component" value="Chromosome"/>
</dbReference>
<dbReference type="HOGENOM" id="CLU_164634_0_0_7"/>
<name>Q3A3G3_SYNC1</name>